<dbReference type="STRING" id="1798.AWC30_02115"/>
<dbReference type="CDD" id="cd02972">
    <property type="entry name" value="DsbA_family"/>
    <property type="match status" value="1"/>
</dbReference>
<dbReference type="AlphaFoldDB" id="A0A1X2EQD0"/>
<dbReference type="SUPFAM" id="SSF52833">
    <property type="entry name" value="Thioredoxin-like"/>
    <property type="match status" value="1"/>
</dbReference>
<feature type="transmembrane region" description="Helical" evidence="1">
    <location>
        <begin position="21"/>
        <end position="44"/>
    </location>
</feature>
<sequence length="256" mass="27154">MSKKPKRPGYDLKAADRRRNLAIQIGMTAIVVLFAVALVGYIVISNSSKPSDGQPIRVASPQVVTQDDSEDPKAVIAVYEDFLCPACANFEHNFGKTLDKLVDIGAVAVDYHPSNILSKQGRDNYSGRAGAAAYCVADESMEAFERFHAMLFSPDLQPLETAATFPDNTRLIELARQAGAAGTVRDCINSGKYLKLVDGMAAAGKIQGTPTIRLNGEDYSPKDPASLVNDVRGIVGDVPGIDEAAAIAAAAGNKQA</sequence>
<evidence type="ECO:0000313" key="4">
    <source>
        <dbReference type="Proteomes" id="UP000193090"/>
    </source>
</evidence>
<dbReference type="Pfam" id="PF13462">
    <property type="entry name" value="Thioredoxin_4"/>
    <property type="match status" value="1"/>
</dbReference>
<reference evidence="3 4" key="1">
    <citation type="submission" date="2016-01" db="EMBL/GenBank/DDBJ databases">
        <title>The new phylogeny of the genus Mycobacterium.</title>
        <authorList>
            <person name="Tarcisio F."/>
            <person name="Conor M."/>
            <person name="Antonella G."/>
            <person name="Elisabetta G."/>
            <person name="Giulia F.S."/>
            <person name="Sara T."/>
            <person name="Anna F."/>
            <person name="Clotilde B."/>
            <person name="Roberto B."/>
            <person name="Veronica D.S."/>
            <person name="Fabio R."/>
            <person name="Monica P."/>
            <person name="Olivier J."/>
            <person name="Enrico T."/>
            <person name="Nicola S."/>
        </authorList>
    </citation>
    <scope>NUCLEOTIDE SEQUENCE [LARGE SCALE GENOMIC DNA]</scope>
    <source>
        <strain evidence="3 4">DSM 44153</strain>
    </source>
</reference>
<gene>
    <name evidence="3" type="ORF">AWC30_02115</name>
</gene>
<keyword evidence="4" id="KW-1185">Reference proteome</keyword>
<dbReference type="OrthoDB" id="117402at2"/>
<evidence type="ECO:0000313" key="3">
    <source>
        <dbReference type="EMBL" id="ORX08450.1"/>
    </source>
</evidence>
<keyword evidence="1" id="KW-1133">Transmembrane helix</keyword>
<dbReference type="Gene3D" id="3.40.30.10">
    <property type="entry name" value="Glutaredoxin"/>
    <property type="match status" value="1"/>
</dbReference>
<accession>A0A1X2EQD0</accession>
<evidence type="ECO:0000256" key="1">
    <source>
        <dbReference type="SAM" id="Phobius"/>
    </source>
</evidence>
<dbReference type="Proteomes" id="UP000193090">
    <property type="component" value="Unassembled WGS sequence"/>
</dbReference>
<dbReference type="RefSeq" id="WP_085107482.1">
    <property type="nucleotide sequence ID" value="NZ_JACKSN010000119.1"/>
</dbReference>
<comment type="caution">
    <text evidence="3">The sequence shown here is derived from an EMBL/GenBank/DDBJ whole genome shotgun (WGS) entry which is preliminary data.</text>
</comment>
<keyword evidence="1" id="KW-0812">Transmembrane</keyword>
<name>A0A1X2EQD0_9MYCO</name>
<evidence type="ECO:0000259" key="2">
    <source>
        <dbReference type="Pfam" id="PF13462"/>
    </source>
</evidence>
<dbReference type="InterPro" id="IPR036249">
    <property type="entry name" value="Thioredoxin-like_sf"/>
</dbReference>
<dbReference type="InterPro" id="IPR012336">
    <property type="entry name" value="Thioredoxin-like_fold"/>
</dbReference>
<proteinExistence type="predicted"/>
<protein>
    <recommendedName>
        <fullName evidence="2">Thioredoxin-like fold domain-containing protein</fullName>
    </recommendedName>
</protein>
<dbReference type="EMBL" id="LQPZ01000006">
    <property type="protein sequence ID" value="ORX08450.1"/>
    <property type="molecule type" value="Genomic_DNA"/>
</dbReference>
<organism evidence="3 4">
    <name type="scientific">Mycolicibacillus trivialis</name>
    <dbReference type="NCBI Taxonomy" id="1798"/>
    <lineage>
        <taxon>Bacteria</taxon>
        <taxon>Bacillati</taxon>
        <taxon>Actinomycetota</taxon>
        <taxon>Actinomycetes</taxon>
        <taxon>Mycobacteriales</taxon>
        <taxon>Mycobacteriaceae</taxon>
        <taxon>Mycolicibacillus</taxon>
    </lineage>
</organism>
<feature type="domain" description="Thioredoxin-like fold" evidence="2">
    <location>
        <begin position="71"/>
        <end position="227"/>
    </location>
</feature>
<keyword evidence="1" id="KW-0472">Membrane</keyword>